<reference evidence="1" key="1">
    <citation type="submission" date="2021-04" db="EMBL/GenBank/DDBJ databases">
        <title>Genome seq and assembly of Streptomyces sp. RG38.</title>
        <authorList>
            <person name="Chhetri G."/>
        </authorList>
    </citation>
    <scope>NUCLEOTIDE SEQUENCE</scope>
    <source>
        <strain evidence="1">RG38</strain>
    </source>
</reference>
<evidence type="ECO:0000313" key="1">
    <source>
        <dbReference type="EMBL" id="MBQ0827163.1"/>
    </source>
</evidence>
<accession>A0A940XBB8</accession>
<gene>
    <name evidence="1" type="ORF">J5Y05_11645</name>
</gene>
<sequence length="76" mass="8404">MTTTHTTTWEIAVLDGGPAHGWRLEVADRPRVIQVTSPCRVRGTPEGVRAEGVYVYRIDHAVAVEPLRYGYDVASP</sequence>
<dbReference type="RefSeq" id="WP_210871220.1">
    <property type="nucleotide sequence ID" value="NZ_JAGPNL010000002.1"/>
</dbReference>
<keyword evidence="2" id="KW-1185">Reference proteome</keyword>
<protein>
    <submittedName>
        <fullName evidence="1">Uncharacterized protein</fullName>
    </submittedName>
</protein>
<dbReference type="Proteomes" id="UP000677875">
    <property type="component" value="Unassembled WGS sequence"/>
</dbReference>
<comment type="caution">
    <text evidence="1">The sequence shown here is derived from an EMBL/GenBank/DDBJ whole genome shotgun (WGS) entry which is preliminary data.</text>
</comment>
<dbReference type="AlphaFoldDB" id="A0A940XBB8"/>
<proteinExistence type="predicted"/>
<dbReference type="EMBL" id="JAGPNL010000002">
    <property type="protein sequence ID" value="MBQ0827163.1"/>
    <property type="molecule type" value="Genomic_DNA"/>
</dbReference>
<name>A0A940XBB8_9ACTN</name>
<evidence type="ECO:0000313" key="2">
    <source>
        <dbReference type="Proteomes" id="UP000677875"/>
    </source>
</evidence>
<organism evidence="1 2">
    <name type="scientific">Streptomyces tagetis</name>
    <dbReference type="NCBI Taxonomy" id="2820809"/>
    <lineage>
        <taxon>Bacteria</taxon>
        <taxon>Bacillati</taxon>
        <taxon>Actinomycetota</taxon>
        <taxon>Actinomycetes</taxon>
        <taxon>Kitasatosporales</taxon>
        <taxon>Streptomycetaceae</taxon>
        <taxon>Streptomyces</taxon>
    </lineage>
</organism>